<proteinExistence type="predicted"/>
<dbReference type="KEGG" id="cpi:Cpin_3907"/>
<dbReference type="EMBL" id="CP001699">
    <property type="protein sequence ID" value="ACU61369.1"/>
    <property type="molecule type" value="Genomic_DNA"/>
</dbReference>
<protein>
    <submittedName>
        <fullName evidence="1">Uncharacterized protein</fullName>
    </submittedName>
</protein>
<dbReference type="AlphaFoldDB" id="A0A979GVH6"/>
<evidence type="ECO:0000313" key="1">
    <source>
        <dbReference type="EMBL" id="ACU61369.1"/>
    </source>
</evidence>
<name>A0A979GVH6_CHIPD</name>
<accession>A0A979GVH6</accession>
<organism evidence="1 2">
    <name type="scientific">Chitinophaga pinensis (strain ATCC 43595 / DSM 2588 / LMG 13176 / NBRC 15968 / NCIMB 11800 / UQM 2034)</name>
    <dbReference type="NCBI Taxonomy" id="485918"/>
    <lineage>
        <taxon>Bacteria</taxon>
        <taxon>Pseudomonadati</taxon>
        <taxon>Bacteroidota</taxon>
        <taxon>Chitinophagia</taxon>
        <taxon>Chitinophagales</taxon>
        <taxon>Chitinophagaceae</taxon>
        <taxon>Chitinophaga</taxon>
    </lineage>
</organism>
<gene>
    <name evidence="1" type="ordered locus">Cpin_3907</name>
</gene>
<sequence>MAFTPDSVLVRSAIVSPVDFLVPGTTFLFSIPQGYIFTAVAGAQLTIVDSAGTGVGVFSVSAGTNATSYNNLYSSLSPSLAQLTGNTVIPLTAQPRAVNATSGSVNIYISIVGIATGFTTLKGIFYMPYALIKYP</sequence>
<evidence type="ECO:0000313" key="2">
    <source>
        <dbReference type="Proteomes" id="UP000002215"/>
    </source>
</evidence>
<reference evidence="2" key="1">
    <citation type="submission" date="2009-08" db="EMBL/GenBank/DDBJ databases">
        <title>The complete genome of Chitinophaga pinensis DSM 2588.</title>
        <authorList>
            <consortium name="US DOE Joint Genome Institute (JGI-PGF)"/>
            <person name="Lucas S."/>
            <person name="Copeland A."/>
            <person name="Lapidus A."/>
            <person name="Glavina del Rio T."/>
            <person name="Dalin E."/>
            <person name="Tice H."/>
            <person name="Bruce D."/>
            <person name="Goodwin L."/>
            <person name="Pitluck S."/>
            <person name="Kyrpides N."/>
            <person name="Mavromatis K."/>
            <person name="Ivanova N."/>
            <person name="Mikhailova N."/>
            <person name="Sims D."/>
            <person name="Meinche L."/>
            <person name="Brettin T."/>
            <person name="Detter J.C."/>
            <person name="Han C."/>
            <person name="Larimer F."/>
            <person name="Land M."/>
            <person name="Hauser L."/>
            <person name="Markowitz V."/>
            <person name="Cheng J.-F."/>
            <person name="Hugenholtz P."/>
            <person name="Woyke T."/>
            <person name="Wu D."/>
            <person name="Spring S."/>
            <person name="Klenk H.-P."/>
            <person name="Eisen J.A."/>
        </authorList>
    </citation>
    <scope>NUCLEOTIDE SEQUENCE [LARGE SCALE GENOMIC DNA]</scope>
    <source>
        <strain evidence="2">ATCC 43595 / DSM 2588 / LMG 13176 / NBRC 15968 / NCIMB 11800 / UQM 2034</strain>
    </source>
</reference>
<reference evidence="1 2" key="2">
    <citation type="journal article" date="2010" name="Stand. Genomic Sci.">
        <title>Complete genome sequence of Chitinophaga pinensis type strain (UQM 2034).</title>
        <authorList>
            <person name="Glavina Del Rio T."/>
            <person name="Abt B."/>
            <person name="Spring S."/>
            <person name="Lapidus A."/>
            <person name="Nolan M."/>
            <person name="Tice H."/>
            <person name="Copeland A."/>
            <person name="Cheng J.F."/>
            <person name="Chen F."/>
            <person name="Bruce D."/>
            <person name="Goodwin L."/>
            <person name="Pitluck S."/>
            <person name="Ivanova N."/>
            <person name="Mavromatis K."/>
            <person name="Mikhailova N."/>
            <person name="Pati A."/>
            <person name="Chen A."/>
            <person name="Palaniappan K."/>
            <person name="Land M."/>
            <person name="Hauser L."/>
            <person name="Chang Y.J."/>
            <person name="Jeffries C.D."/>
            <person name="Chain P."/>
            <person name="Saunders E."/>
            <person name="Detter J.C."/>
            <person name="Brettin T."/>
            <person name="Rohde M."/>
            <person name="Goker M."/>
            <person name="Bristow J."/>
            <person name="Eisen J.A."/>
            <person name="Markowitz V."/>
            <person name="Hugenholtz P."/>
            <person name="Kyrpides N.C."/>
            <person name="Klenk H.P."/>
            <person name="Lucas S."/>
        </authorList>
    </citation>
    <scope>NUCLEOTIDE SEQUENCE [LARGE SCALE GENOMIC DNA]</scope>
    <source>
        <strain evidence="2">ATCC 43595 / DSM 2588 / LMG 13176 / NBRC 15968 / NCIMB 11800 / UQM 2034</strain>
    </source>
</reference>
<dbReference type="Proteomes" id="UP000002215">
    <property type="component" value="Chromosome"/>
</dbReference>